<dbReference type="AlphaFoldDB" id="A0A671P3S8"/>
<sequence>MLAVLFVLGMLCPLNFAEIGIRLLDPKTDGVLASKFPNSFLLSLPNCSVYGNKSAELLYIELPSTQNKTESFIVPSCPVKQPGFLLQNLKHGTTYNMQYKIAGVNDTSANLTMTTTSATDYQQIDSSLPARSGAMVVITVILSLAMVILLAGLIISILFSG</sequence>
<feature type="signal peptide" evidence="2">
    <location>
        <begin position="1"/>
        <end position="17"/>
    </location>
</feature>
<feature type="transmembrane region" description="Helical" evidence="1">
    <location>
        <begin position="134"/>
        <end position="159"/>
    </location>
</feature>
<evidence type="ECO:0000313" key="4">
    <source>
        <dbReference type="Proteomes" id="UP000472260"/>
    </source>
</evidence>
<dbReference type="Proteomes" id="UP000472260">
    <property type="component" value="Unassembled WGS sequence"/>
</dbReference>
<protein>
    <submittedName>
        <fullName evidence="3">Zgc:194948</fullName>
    </submittedName>
</protein>
<keyword evidence="1" id="KW-0472">Membrane</keyword>
<reference evidence="3" key="2">
    <citation type="submission" date="2025-09" db="UniProtKB">
        <authorList>
            <consortium name="Ensembl"/>
        </authorList>
    </citation>
    <scope>IDENTIFICATION</scope>
</reference>
<evidence type="ECO:0000313" key="3">
    <source>
        <dbReference type="Ensembl" id="ENSSANP00000050616.1"/>
    </source>
</evidence>
<keyword evidence="1" id="KW-0812">Transmembrane</keyword>
<organism evidence="3 4">
    <name type="scientific">Sinocyclocheilus anshuiensis</name>
    <dbReference type="NCBI Taxonomy" id="1608454"/>
    <lineage>
        <taxon>Eukaryota</taxon>
        <taxon>Metazoa</taxon>
        <taxon>Chordata</taxon>
        <taxon>Craniata</taxon>
        <taxon>Vertebrata</taxon>
        <taxon>Euteleostomi</taxon>
        <taxon>Actinopterygii</taxon>
        <taxon>Neopterygii</taxon>
        <taxon>Teleostei</taxon>
        <taxon>Ostariophysi</taxon>
        <taxon>Cypriniformes</taxon>
        <taxon>Cyprinidae</taxon>
        <taxon>Cyprininae</taxon>
        <taxon>Sinocyclocheilus</taxon>
    </lineage>
</organism>
<evidence type="ECO:0000256" key="2">
    <source>
        <dbReference type="SAM" id="SignalP"/>
    </source>
</evidence>
<name>A0A671P3S8_9TELE</name>
<dbReference type="Pfam" id="PF07353">
    <property type="entry name" value="Uroplakin_II"/>
    <property type="match status" value="1"/>
</dbReference>
<keyword evidence="1" id="KW-1133">Transmembrane helix</keyword>
<keyword evidence="4" id="KW-1185">Reference proteome</keyword>
<reference evidence="3" key="1">
    <citation type="submission" date="2025-08" db="UniProtKB">
        <authorList>
            <consortium name="Ensembl"/>
        </authorList>
    </citation>
    <scope>IDENTIFICATION</scope>
</reference>
<dbReference type="InterPro" id="IPR009952">
    <property type="entry name" value="Uroplakin-2"/>
</dbReference>
<dbReference type="PANTHER" id="PTHR17573">
    <property type="entry name" value="UROPLAKIN II"/>
    <property type="match status" value="1"/>
</dbReference>
<proteinExistence type="predicted"/>
<evidence type="ECO:0000256" key="1">
    <source>
        <dbReference type="SAM" id="Phobius"/>
    </source>
</evidence>
<feature type="chain" id="PRO_5025481110" evidence="2">
    <location>
        <begin position="18"/>
        <end position="161"/>
    </location>
</feature>
<dbReference type="Ensembl" id="ENSSANT00000053795.1">
    <property type="protein sequence ID" value="ENSSANP00000050616.1"/>
    <property type="gene ID" value="ENSSANG00000025402.1"/>
</dbReference>
<keyword evidence="2" id="KW-0732">Signal</keyword>
<dbReference type="PANTHER" id="PTHR17573:SF0">
    <property type="entry name" value="UROPLAKIN-2"/>
    <property type="match status" value="1"/>
</dbReference>
<accession>A0A671P3S8</accession>